<gene>
    <name evidence="2" type="ORF">QEZ52_06035</name>
</gene>
<protein>
    <recommendedName>
        <fullName evidence="4">Flp pilus assembly pilin Flp</fullName>
    </recommendedName>
</protein>
<dbReference type="EMBL" id="CP123584">
    <property type="protein sequence ID" value="WZK90104.1"/>
    <property type="molecule type" value="Genomic_DNA"/>
</dbReference>
<evidence type="ECO:0000313" key="2">
    <source>
        <dbReference type="EMBL" id="WZK90104.1"/>
    </source>
</evidence>
<evidence type="ECO:0000313" key="3">
    <source>
        <dbReference type="Proteomes" id="UP001623232"/>
    </source>
</evidence>
<feature type="transmembrane region" description="Helical" evidence="1">
    <location>
        <begin position="21"/>
        <end position="39"/>
    </location>
</feature>
<accession>A0ABZ2XZ51</accession>
<keyword evidence="1" id="KW-0812">Transmembrane</keyword>
<proteinExistence type="predicted"/>
<keyword evidence="1" id="KW-0472">Membrane</keyword>
<dbReference type="RefSeq" id="WP_406648623.1">
    <property type="nucleotide sequence ID" value="NZ_CP123584.1"/>
</dbReference>
<keyword evidence="1" id="KW-1133">Transmembrane helix</keyword>
<evidence type="ECO:0000256" key="1">
    <source>
        <dbReference type="SAM" id="Phobius"/>
    </source>
</evidence>
<reference evidence="2 3" key="1">
    <citation type="submission" date="2023-04" db="EMBL/GenBank/DDBJ databases">
        <title>Complete genome sequence of Alisedimentitalea scapharcae.</title>
        <authorList>
            <person name="Rong J.-C."/>
            <person name="Yi M.-L."/>
            <person name="Zhao Q."/>
        </authorList>
    </citation>
    <scope>NUCLEOTIDE SEQUENCE [LARGE SCALE GENOMIC DNA]</scope>
    <source>
        <strain evidence="2 3">KCTC 42119</strain>
    </source>
</reference>
<keyword evidence="3" id="KW-1185">Reference proteome</keyword>
<evidence type="ECO:0008006" key="4">
    <source>
        <dbReference type="Google" id="ProtNLM"/>
    </source>
</evidence>
<name>A0ABZ2XZ51_9RHOB</name>
<organism evidence="2 3">
    <name type="scientific">Aliisedimentitalea scapharcae</name>
    <dbReference type="NCBI Taxonomy" id="1524259"/>
    <lineage>
        <taxon>Bacteria</taxon>
        <taxon>Pseudomonadati</taxon>
        <taxon>Pseudomonadota</taxon>
        <taxon>Alphaproteobacteria</taxon>
        <taxon>Rhodobacterales</taxon>
        <taxon>Roseobacteraceae</taxon>
        <taxon>Aliisedimentitalea</taxon>
    </lineage>
</organism>
<sequence>MFKRIKETFRKDEDGAVTVDWVVLTAAVVLLTGVAITSLQSASGGLGNNVGDHLTDTVVGD</sequence>
<dbReference type="Proteomes" id="UP001623232">
    <property type="component" value="Chromosome"/>
</dbReference>